<dbReference type="Pfam" id="PF06951">
    <property type="entry name" value="PLA2G12"/>
    <property type="match status" value="1"/>
</dbReference>
<accession>A0AAN9TH48</accession>
<evidence type="ECO:0000256" key="2">
    <source>
        <dbReference type="ARBA" id="ARBA00022525"/>
    </source>
</evidence>
<dbReference type="GO" id="GO:0005576">
    <property type="term" value="C:extracellular region"/>
    <property type="evidence" value="ECO:0007669"/>
    <property type="project" value="UniProtKB-SubCell"/>
</dbReference>
<feature type="signal peptide" evidence="3">
    <location>
        <begin position="1"/>
        <end position="20"/>
    </location>
</feature>
<comment type="subcellular location">
    <subcellularLocation>
        <location evidence="1">Secreted</location>
    </subcellularLocation>
</comment>
<dbReference type="InterPro" id="IPR036444">
    <property type="entry name" value="PLipase_A2_dom_sf"/>
</dbReference>
<dbReference type="Proteomes" id="UP001367676">
    <property type="component" value="Unassembled WGS sequence"/>
</dbReference>
<protein>
    <recommendedName>
        <fullName evidence="6">Group XIIA secretory phospholipase A2</fullName>
    </recommendedName>
</protein>
<dbReference type="InterPro" id="IPR010711">
    <property type="entry name" value="PLA2G12"/>
</dbReference>
<reference evidence="4 5" key="1">
    <citation type="submission" date="2024-03" db="EMBL/GenBank/DDBJ databases">
        <title>Adaptation during the transition from Ophiocordyceps entomopathogen to insect associate is accompanied by gene loss and intensified selection.</title>
        <authorList>
            <person name="Ward C.M."/>
            <person name="Onetto C.A."/>
            <person name="Borneman A.R."/>
        </authorList>
    </citation>
    <scope>NUCLEOTIDE SEQUENCE [LARGE SCALE GENOMIC DNA]</scope>
    <source>
        <strain evidence="4">AWRI1</strain>
        <tissue evidence="4">Single Adult Female</tissue>
    </source>
</reference>
<evidence type="ECO:0000256" key="1">
    <source>
        <dbReference type="ARBA" id="ARBA00004613"/>
    </source>
</evidence>
<organism evidence="4 5">
    <name type="scientific">Parthenolecanium corni</name>
    <dbReference type="NCBI Taxonomy" id="536013"/>
    <lineage>
        <taxon>Eukaryota</taxon>
        <taxon>Metazoa</taxon>
        <taxon>Ecdysozoa</taxon>
        <taxon>Arthropoda</taxon>
        <taxon>Hexapoda</taxon>
        <taxon>Insecta</taxon>
        <taxon>Pterygota</taxon>
        <taxon>Neoptera</taxon>
        <taxon>Paraneoptera</taxon>
        <taxon>Hemiptera</taxon>
        <taxon>Sternorrhyncha</taxon>
        <taxon>Coccoidea</taxon>
        <taxon>Coccidae</taxon>
        <taxon>Parthenolecanium</taxon>
    </lineage>
</organism>
<evidence type="ECO:0000256" key="3">
    <source>
        <dbReference type="SAM" id="SignalP"/>
    </source>
</evidence>
<dbReference type="EMBL" id="JBBCAQ010000020">
    <property type="protein sequence ID" value="KAK7592725.1"/>
    <property type="molecule type" value="Genomic_DNA"/>
</dbReference>
<gene>
    <name evidence="4" type="ORF">V9T40_007477</name>
</gene>
<proteinExistence type="predicted"/>
<keyword evidence="5" id="KW-1185">Reference proteome</keyword>
<dbReference type="AlphaFoldDB" id="A0AAN9TH48"/>
<dbReference type="InterPro" id="IPR033113">
    <property type="entry name" value="PLA2_histidine"/>
</dbReference>
<dbReference type="GO" id="GO:0006644">
    <property type="term" value="P:phospholipid metabolic process"/>
    <property type="evidence" value="ECO:0007669"/>
    <property type="project" value="InterPro"/>
</dbReference>
<keyword evidence="3" id="KW-0732">Signal</keyword>
<evidence type="ECO:0008006" key="6">
    <source>
        <dbReference type="Google" id="ProtNLM"/>
    </source>
</evidence>
<name>A0AAN9TH48_9HEMI</name>
<evidence type="ECO:0000313" key="5">
    <source>
        <dbReference type="Proteomes" id="UP001367676"/>
    </source>
</evidence>
<dbReference type="GO" id="GO:0004623">
    <property type="term" value="F:phospholipase A2 activity"/>
    <property type="evidence" value="ECO:0007669"/>
    <property type="project" value="InterPro"/>
</dbReference>
<dbReference type="GO" id="GO:0050482">
    <property type="term" value="P:arachidonate secretion"/>
    <property type="evidence" value="ECO:0007669"/>
    <property type="project" value="InterPro"/>
</dbReference>
<sequence>MATPRLFRLIWLAIICFASASYSSLGLGLGRASANDDADFFSTTANVNSFFSSVFHTLLNLTKTIDAAIEEDCIYTCPAGQKPVPNRYHVPRSNGCGVAELRIPKYIPINRFEKCCDEHDICYATCNEKQQFCDAKLKKCLYGICASLEKYLSVDFLKGCKLVAKTMHTAVTAMGCKYYLDAQNEACICHENFHDEF</sequence>
<evidence type="ECO:0000313" key="4">
    <source>
        <dbReference type="EMBL" id="KAK7592725.1"/>
    </source>
</evidence>
<dbReference type="GO" id="GO:0016042">
    <property type="term" value="P:lipid catabolic process"/>
    <property type="evidence" value="ECO:0007669"/>
    <property type="project" value="InterPro"/>
</dbReference>
<dbReference type="PROSITE" id="PS00118">
    <property type="entry name" value="PA2_HIS"/>
    <property type="match status" value="1"/>
</dbReference>
<dbReference type="SUPFAM" id="SSF48619">
    <property type="entry name" value="Phospholipase A2, PLA2"/>
    <property type="match status" value="1"/>
</dbReference>
<dbReference type="GO" id="GO:0005509">
    <property type="term" value="F:calcium ion binding"/>
    <property type="evidence" value="ECO:0007669"/>
    <property type="project" value="InterPro"/>
</dbReference>
<dbReference type="PANTHER" id="PTHR12824:SF8">
    <property type="entry name" value="GXIVSPLA2, ISOFORM A"/>
    <property type="match status" value="1"/>
</dbReference>
<feature type="chain" id="PRO_5042936722" description="Group XIIA secretory phospholipase A2" evidence="3">
    <location>
        <begin position="21"/>
        <end position="197"/>
    </location>
</feature>
<dbReference type="PANTHER" id="PTHR12824">
    <property type="entry name" value="GROUP XII SECRETORY PHOSPHOLIPASE A2 FAMILY MEMBER"/>
    <property type="match status" value="1"/>
</dbReference>
<keyword evidence="2" id="KW-0964">Secreted</keyword>
<dbReference type="Gene3D" id="1.20.90.10">
    <property type="entry name" value="Phospholipase A2 domain"/>
    <property type="match status" value="1"/>
</dbReference>
<comment type="caution">
    <text evidence="4">The sequence shown here is derived from an EMBL/GenBank/DDBJ whole genome shotgun (WGS) entry which is preliminary data.</text>
</comment>